<dbReference type="InterPro" id="IPR011993">
    <property type="entry name" value="PH-like_dom_sf"/>
</dbReference>
<dbReference type="InterPro" id="IPR029071">
    <property type="entry name" value="Ubiquitin-like_domsf"/>
</dbReference>
<dbReference type="SUPFAM" id="SSF54236">
    <property type="entry name" value="Ubiquitin-like"/>
    <property type="match status" value="1"/>
</dbReference>
<accession>A0ABR1ALR2</accession>
<dbReference type="EMBL" id="JAWJWF010000047">
    <property type="protein sequence ID" value="KAK6622191.1"/>
    <property type="molecule type" value="Genomic_DNA"/>
</dbReference>
<proteinExistence type="predicted"/>
<name>A0ABR1ALR2_POLSC</name>
<evidence type="ECO:0000313" key="3">
    <source>
        <dbReference type="Proteomes" id="UP001359485"/>
    </source>
</evidence>
<dbReference type="InterPro" id="IPR039664">
    <property type="entry name" value="GRB/APBB1IP"/>
</dbReference>
<dbReference type="Gene3D" id="2.30.29.30">
    <property type="entry name" value="Pleckstrin-homology domain (PH domain)/Phosphotyrosine-binding domain (PTB)"/>
    <property type="match status" value="1"/>
</dbReference>
<dbReference type="SMART" id="SM00314">
    <property type="entry name" value="RA"/>
    <property type="match status" value="1"/>
</dbReference>
<keyword evidence="3" id="KW-1185">Reference proteome</keyword>
<comment type="caution">
    <text evidence="2">The sequence shown here is derived from an EMBL/GenBank/DDBJ whole genome shotgun (WGS) entry which is preliminary data.</text>
</comment>
<dbReference type="PROSITE" id="PS50200">
    <property type="entry name" value="RA"/>
    <property type="match status" value="1"/>
</dbReference>
<organism evidence="2 3">
    <name type="scientific">Polyplax serrata</name>
    <name type="common">Common mouse louse</name>
    <dbReference type="NCBI Taxonomy" id="468196"/>
    <lineage>
        <taxon>Eukaryota</taxon>
        <taxon>Metazoa</taxon>
        <taxon>Ecdysozoa</taxon>
        <taxon>Arthropoda</taxon>
        <taxon>Hexapoda</taxon>
        <taxon>Insecta</taxon>
        <taxon>Pterygota</taxon>
        <taxon>Neoptera</taxon>
        <taxon>Paraneoptera</taxon>
        <taxon>Psocodea</taxon>
        <taxon>Troctomorpha</taxon>
        <taxon>Phthiraptera</taxon>
        <taxon>Anoplura</taxon>
        <taxon>Polyplacidae</taxon>
        <taxon>Polyplax</taxon>
    </lineage>
</organism>
<evidence type="ECO:0000313" key="2">
    <source>
        <dbReference type="EMBL" id="KAK6622191.1"/>
    </source>
</evidence>
<dbReference type="InterPro" id="IPR000159">
    <property type="entry name" value="RA_dom"/>
</dbReference>
<evidence type="ECO:0000259" key="1">
    <source>
        <dbReference type="PROSITE" id="PS50200"/>
    </source>
</evidence>
<protein>
    <recommendedName>
        <fullName evidence="1">Ras-associating domain-containing protein</fullName>
    </recommendedName>
</protein>
<gene>
    <name evidence="2" type="ORF">RUM44_001998</name>
</gene>
<dbReference type="Pfam" id="PF21989">
    <property type="entry name" value="RA_2"/>
    <property type="match status" value="1"/>
</dbReference>
<dbReference type="PANTHER" id="PTHR11243:SF38">
    <property type="entry name" value="GROWTH FACTOR RECEPTOR-BOUND PROTEIN 14-LIKE ISOFORM X1"/>
    <property type="match status" value="1"/>
</dbReference>
<feature type="domain" description="Ras-associating" evidence="1">
    <location>
        <begin position="41"/>
        <end position="130"/>
    </location>
</feature>
<reference evidence="2 3" key="1">
    <citation type="submission" date="2023-09" db="EMBL/GenBank/DDBJ databases">
        <title>Genomes of two closely related lineages of the louse Polyplax serrata with different host specificities.</title>
        <authorList>
            <person name="Martinu J."/>
            <person name="Tarabai H."/>
            <person name="Stefka J."/>
            <person name="Hypsa V."/>
        </authorList>
    </citation>
    <scope>NUCLEOTIDE SEQUENCE [LARGE SCALE GENOMIC DNA]</scope>
    <source>
        <strain evidence="2">98ZLc_SE</strain>
    </source>
</reference>
<dbReference type="Gene3D" id="3.10.20.90">
    <property type="entry name" value="Phosphatidylinositol 3-kinase Catalytic Subunit, Chain A, domain 1"/>
    <property type="match status" value="1"/>
</dbReference>
<dbReference type="Proteomes" id="UP001359485">
    <property type="component" value="Unassembled WGS sequence"/>
</dbReference>
<sequence length="263" mass="30457">MKCSCMDSSASYERLPNVPTYFELSSMFGRDSEDKDRSTEKQEELIFYNDDNSYQTAIVEKNLCVSDLCQLLALKNRVAKDVNWTIVEHWTDLGLERSLEDHEDVLSTYHNMESFARNTSKRFVFRKNFIKYEFFPNPQQFFPVNMIDLGDAEDLPPSFPKSSILHSILTSGDECPTVFSHVWIREANKQVWTKSFLLLKDKKLYLSYKAAVGGCVRCGYLCCVNHDCIVQCINTQTEVKNERVPSRESPEFEIFILIGCTRL</sequence>
<dbReference type="PANTHER" id="PTHR11243">
    <property type="entry name" value="GROWTH FACTOR RECEPTOR-BOUND PROTEIN"/>
    <property type="match status" value="1"/>
</dbReference>